<evidence type="ECO:0000313" key="1">
    <source>
        <dbReference type="EnsemblPlants" id="Bo9g009370.1"/>
    </source>
</evidence>
<dbReference type="Gramene" id="Bo9g009370.1">
    <property type="protein sequence ID" value="Bo9g009370.1"/>
    <property type="gene ID" value="Bo9g009370"/>
</dbReference>
<dbReference type="Proteomes" id="UP000032141">
    <property type="component" value="Chromosome C9"/>
</dbReference>
<proteinExistence type="predicted"/>
<sequence>FCNQLRLGGGRRSLKLDAVSLSSFGSKKHRRVTPPHNLMLLIQMDLMFHLQSLMKLRLTSSLLFLFDMCHLHPKKDGNKERSQRDDFEMKNTDIFISENTLPDRINGRIIMKKPQTRTVS</sequence>
<keyword evidence="2" id="KW-1185">Reference proteome</keyword>
<reference evidence="1" key="2">
    <citation type="submission" date="2015-03" db="UniProtKB">
        <authorList>
            <consortium name="EnsemblPlants"/>
        </authorList>
    </citation>
    <scope>IDENTIFICATION</scope>
</reference>
<reference evidence="1 2" key="1">
    <citation type="journal article" date="2014" name="Genome Biol.">
        <title>Transcriptome and methylome profiling reveals relics of genome dominance in the mesopolyploid Brassica oleracea.</title>
        <authorList>
            <person name="Parkin I.A."/>
            <person name="Koh C."/>
            <person name="Tang H."/>
            <person name="Robinson S.J."/>
            <person name="Kagale S."/>
            <person name="Clarke W.E."/>
            <person name="Town C.D."/>
            <person name="Nixon J."/>
            <person name="Krishnakumar V."/>
            <person name="Bidwell S.L."/>
            <person name="Denoeud F."/>
            <person name="Belcram H."/>
            <person name="Links M.G."/>
            <person name="Just J."/>
            <person name="Clarke C."/>
            <person name="Bender T."/>
            <person name="Huebert T."/>
            <person name="Mason A.S."/>
            <person name="Pires J.C."/>
            <person name="Barker G."/>
            <person name="Moore J."/>
            <person name="Walley P.G."/>
            <person name="Manoli S."/>
            <person name="Batley J."/>
            <person name="Edwards D."/>
            <person name="Nelson M.N."/>
            <person name="Wang X."/>
            <person name="Paterson A.H."/>
            <person name="King G."/>
            <person name="Bancroft I."/>
            <person name="Chalhoub B."/>
            <person name="Sharpe A.G."/>
        </authorList>
    </citation>
    <scope>NUCLEOTIDE SEQUENCE</scope>
    <source>
        <strain evidence="1 2">cv. TO1000</strain>
    </source>
</reference>
<dbReference type="EnsemblPlants" id="Bo9g009370.1">
    <property type="protein sequence ID" value="Bo9g009370.1"/>
    <property type="gene ID" value="Bo9g009370"/>
</dbReference>
<protein>
    <submittedName>
        <fullName evidence="1">Uncharacterized protein</fullName>
    </submittedName>
</protein>
<evidence type="ECO:0000313" key="2">
    <source>
        <dbReference type="Proteomes" id="UP000032141"/>
    </source>
</evidence>
<organism evidence="1 2">
    <name type="scientific">Brassica oleracea var. oleracea</name>
    <dbReference type="NCBI Taxonomy" id="109376"/>
    <lineage>
        <taxon>Eukaryota</taxon>
        <taxon>Viridiplantae</taxon>
        <taxon>Streptophyta</taxon>
        <taxon>Embryophyta</taxon>
        <taxon>Tracheophyta</taxon>
        <taxon>Spermatophyta</taxon>
        <taxon>Magnoliopsida</taxon>
        <taxon>eudicotyledons</taxon>
        <taxon>Gunneridae</taxon>
        <taxon>Pentapetalae</taxon>
        <taxon>rosids</taxon>
        <taxon>malvids</taxon>
        <taxon>Brassicales</taxon>
        <taxon>Brassicaceae</taxon>
        <taxon>Brassiceae</taxon>
        <taxon>Brassica</taxon>
    </lineage>
</organism>
<dbReference type="AlphaFoldDB" id="A0A0D3E0T2"/>
<name>A0A0D3E0T2_BRAOL</name>
<dbReference type="HOGENOM" id="CLU_166535_0_0_1"/>
<accession>A0A0D3E0T2</accession>